<organism evidence="7 8">
    <name type="scientific">Thermithiobacillus plumbiphilus</name>
    <dbReference type="NCBI Taxonomy" id="1729899"/>
    <lineage>
        <taxon>Bacteria</taxon>
        <taxon>Pseudomonadati</taxon>
        <taxon>Pseudomonadota</taxon>
        <taxon>Acidithiobacillia</taxon>
        <taxon>Acidithiobacillales</taxon>
        <taxon>Thermithiobacillaceae</taxon>
        <taxon>Thermithiobacillus</taxon>
    </lineage>
</organism>
<dbReference type="InterPro" id="IPR016181">
    <property type="entry name" value="Acyl_CoA_acyltransferase"/>
</dbReference>
<accession>A0ABU9D5K8</accession>
<dbReference type="PANTHER" id="PTHR43420">
    <property type="entry name" value="ACETYLTRANSFERASE"/>
    <property type="match status" value="1"/>
</dbReference>
<keyword evidence="3 5" id="KW-0808">Transferase</keyword>
<evidence type="ECO:0000313" key="7">
    <source>
        <dbReference type="EMBL" id="MEK8088822.1"/>
    </source>
</evidence>
<feature type="binding site" evidence="5">
    <location>
        <begin position="69"/>
        <end position="71"/>
    </location>
    <ligand>
        <name>acetyl-CoA</name>
        <dbReference type="ChEBI" id="CHEBI:57288"/>
    </ligand>
</feature>
<comment type="caution">
    <text evidence="7">The sequence shown here is derived from an EMBL/GenBank/DDBJ whole genome shotgun (WGS) entry which is preliminary data.</text>
</comment>
<dbReference type="Gene3D" id="3.40.630.30">
    <property type="match status" value="1"/>
</dbReference>
<comment type="similarity">
    <text evidence="1 5">Belongs to the acetyltransferase family. RimI subfamily.</text>
</comment>
<dbReference type="CDD" id="cd04301">
    <property type="entry name" value="NAT_SF"/>
    <property type="match status" value="1"/>
</dbReference>
<sequence length="166" mass="18616">MELRPMRQEDLTAVARLEARICITPWSVGIFRDCLLSGYEGWVFDDAAAGIVGYGMLSAAAGEAHLLNLGIHEKFRGRGLGHRLTQHLTERARALGGRVVFLEVRVSNQLAQSLYKKMGFRQIGVRKGYYRDQHGREDALVLARRLDADVQPTSGTLSLRIENEHE</sequence>
<comment type="subcellular location">
    <subcellularLocation>
        <location evidence="5">Cytoplasm</location>
    </subcellularLocation>
</comment>
<dbReference type="PROSITE" id="PS51186">
    <property type="entry name" value="GNAT"/>
    <property type="match status" value="1"/>
</dbReference>
<comment type="function">
    <text evidence="5">Acetylates the N-terminal alanine of ribosomal protein bS18.</text>
</comment>
<dbReference type="InterPro" id="IPR043690">
    <property type="entry name" value="RimI"/>
</dbReference>
<dbReference type="SUPFAM" id="SSF55729">
    <property type="entry name" value="Acyl-CoA N-acyltransferases (Nat)"/>
    <property type="match status" value="1"/>
</dbReference>
<feature type="domain" description="N-acetyltransferase" evidence="6">
    <location>
        <begin position="1"/>
        <end position="147"/>
    </location>
</feature>
<name>A0ABU9D5K8_9PROT</name>
<feature type="binding site" evidence="5">
    <location>
        <position position="108"/>
    </location>
    <ligand>
        <name>acetyl-CoA</name>
        <dbReference type="ChEBI" id="CHEBI:57288"/>
    </ligand>
</feature>
<dbReference type="Proteomes" id="UP001446205">
    <property type="component" value="Unassembled WGS sequence"/>
</dbReference>
<gene>
    <name evidence="5 7" type="primary">rimI</name>
    <name evidence="7" type="ORF">WOB96_03505</name>
</gene>
<evidence type="ECO:0000256" key="5">
    <source>
        <dbReference type="HAMAP-Rule" id="MF_02210"/>
    </source>
</evidence>
<comment type="caution">
    <text evidence="5">Lacks conserved residue(s) required for the propagation of feature annotation.</text>
</comment>
<dbReference type="NCBIfam" id="TIGR01575">
    <property type="entry name" value="rimI"/>
    <property type="match status" value="1"/>
</dbReference>
<dbReference type="InterPro" id="IPR006464">
    <property type="entry name" value="AcTrfase_RimI/Ard1"/>
</dbReference>
<dbReference type="InterPro" id="IPR000182">
    <property type="entry name" value="GNAT_dom"/>
</dbReference>
<dbReference type="EC" id="2.3.1.266" evidence="5"/>
<dbReference type="GO" id="GO:0008999">
    <property type="term" value="F:protein-N-terminal-alanine acetyltransferase activity"/>
    <property type="evidence" value="ECO:0007669"/>
    <property type="project" value="UniProtKB-EC"/>
</dbReference>
<dbReference type="EMBL" id="JBBPCO010000002">
    <property type="protein sequence ID" value="MEK8088822.1"/>
    <property type="molecule type" value="Genomic_DNA"/>
</dbReference>
<dbReference type="GO" id="GO:0005840">
    <property type="term" value="C:ribosome"/>
    <property type="evidence" value="ECO:0007669"/>
    <property type="project" value="UniProtKB-KW"/>
</dbReference>
<keyword evidence="4 5" id="KW-0012">Acyltransferase</keyword>
<keyword evidence="8" id="KW-1185">Reference proteome</keyword>
<dbReference type="Pfam" id="PF00583">
    <property type="entry name" value="Acetyltransf_1"/>
    <property type="match status" value="1"/>
</dbReference>
<keyword evidence="7" id="KW-0687">Ribonucleoprotein</keyword>
<evidence type="ECO:0000256" key="1">
    <source>
        <dbReference type="ARBA" id="ARBA00005395"/>
    </source>
</evidence>
<dbReference type="HAMAP" id="MF_02210">
    <property type="entry name" value="RimI"/>
    <property type="match status" value="1"/>
</dbReference>
<evidence type="ECO:0000256" key="2">
    <source>
        <dbReference type="ARBA" id="ARBA00022490"/>
    </source>
</evidence>
<dbReference type="PANTHER" id="PTHR43420:SF12">
    <property type="entry name" value="N-ACETYLTRANSFERASE DOMAIN-CONTAINING PROTEIN"/>
    <property type="match status" value="1"/>
</dbReference>
<feature type="active site" description="Proton acceptor" evidence="5">
    <location>
        <position position="103"/>
    </location>
</feature>
<proteinExistence type="inferred from homology"/>
<comment type="catalytic activity">
    <reaction evidence="5">
        <text>N-terminal L-alanyl-[ribosomal protein bS18] + acetyl-CoA = N-terminal N(alpha)-acetyl-L-alanyl-[ribosomal protein bS18] + CoA + H(+)</text>
        <dbReference type="Rhea" id="RHEA:43756"/>
        <dbReference type="Rhea" id="RHEA-COMP:10676"/>
        <dbReference type="Rhea" id="RHEA-COMP:10677"/>
        <dbReference type="ChEBI" id="CHEBI:15378"/>
        <dbReference type="ChEBI" id="CHEBI:57287"/>
        <dbReference type="ChEBI" id="CHEBI:57288"/>
        <dbReference type="ChEBI" id="CHEBI:64718"/>
        <dbReference type="ChEBI" id="CHEBI:83683"/>
        <dbReference type="EC" id="2.3.1.266"/>
    </reaction>
</comment>
<evidence type="ECO:0000256" key="4">
    <source>
        <dbReference type="ARBA" id="ARBA00023315"/>
    </source>
</evidence>
<dbReference type="RefSeq" id="WP_341369887.1">
    <property type="nucleotide sequence ID" value="NZ_JBBPCO010000002.1"/>
</dbReference>
<dbReference type="InterPro" id="IPR050680">
    <property type="entry name" value="YpeA/RimI_acetyltransf"/>
</dbReference>
<feature type="active site" description="Proton donor" evidence="5">
    <location>
        <position position="115"/>
    </location>
</feature>
<evidence type="ECO:0000313" key="8">
    <source>
        <dbReference type="Proteomes" id="UP001446205"/>
    </source>
</evidence>
<evidence type="ECO:0000256" key="3">
    <source>
        <dbReference type="ARBA" id="ARBA00022679"/>
    </source>
</evidence>
<evidence type="ECO:0000259" key="6">
    <source>
        <dbReference type="PROSITE" id="PS51186"/>
    </source>
</evidence>
<keyword evidence="2 5" id="KW-0963">Cytoplasm</keyword>
<keyword evidence="7" id="KW-0689">Ribosomal protein</keyword>
<reference evidence="7 8" key="1">
    <citation type="submission" date="2024-04" db="EMBL/GenBank/DDBJ databases">
        <authorList>
            <person name="Abashina T."/>
            <person name="Shaikin A."/>
        </authorList>
    </citation>
    <scope>NUCLEOTIDE SEQUENCE [LARGE SCALE GENOMIC DNA]</scope>
    <source>
        <strain evidence="7 8">AAFK</strain>
    </source>
</reference>
<protein>
    <recommendedName>
        <fullName evidence="5">[Ribosomal protein bS18]-alanine N-acetyltransferase</fullName>
        <ecNumber evidence="5">2.3.1.266</ecNumber>
    </recommendedName>
</protein>